<reference evidence="2" key="1">
    <citation type="submission" date="2023-01" db="EMBL/GenBank/DDBJ databases">
        <title>Genome assembly of the deep-sea coral Lophelia pertusa.</title>
        <authorList>
            <person name="Herrera S."/>
            <person name="Cordes E."/>
        </authorList>
    </citation>
    <scope>NUCLEOTIDE SEQUENCE</scope>
    <source>
        <strain evidence="2">USNM1676648</strain>
        <tissue evidence="2">Polyp</tissue>
    </source>
</reference>
<dbReference type="Proteomes" id="UP001163046">
    <property type="component" value="Unassembled WGS sequence"/>
</dbReference>
<name>A0A9W9Z4X4_9CNID</name>
<evidence type="ECO:0000256" key="1">
    <source>
        <dbReference type="SAM" id="MobiDB-lite"/>
    </source>
</evidence>
<keyword evidence="3" id="KW-1185">Reference proteome</keyword>
<dbReference type="OrthoDB" id="5965179at2759"/>
<sequence>MIRLREMQKASQAFARRQEQIQGIRDKASLRRVPSAPVYKQSRNNSAIPSKTSPLLAGESKEDSTLQPFITKAVRLESAPASNSRRTLHKTLTMPSLDLLPSRRASSSHSPPPFPTNHPAQKQQVRSLHLRWTKSRTVQEYRCTVGISVRV</sequence>
<gene>
    <name evidence="2" type="ORF">OS493_001722</name>
</gene>
<proteinExistence type="predicted"/>
<feature type="region of interest" description="Disordered" evidence="1">
    <location>
        <begin position="77"/>
        <end position="126"/>
    </location>
</feature>
<dbReference type="EMBL" id="MU826826">
    <property type="protein sequence ID" value="KAJ7374995.1"/>
    <property type="molecule type" value="Genomic_DNA"/>
</dbReference>
<protein>
    <submittedName>
        <fullName evidence="2">Uncharacterized protein</fullName>
    </submittedName>
</protein>
<dbReference type="AlphaFoldDB" id="A0A9W9Z4X4"/>
<evidence type="ECO:0000313" key="2">
    <source>
        <dbReference type="EMBL" id="KAJ7374995.1"/>
    </source>
</evidence>
<organism evidence="2 3">
    <name type="scientific">Desmophyllum pertusum</name>
    <dbReference type="NCBI Taxonomy" id="174260"/>
    <lineage>
        <taxon>Eukaryota</taxon>
        <taxon>Metazoa</taxon>
        <taxon>Cnidaria</taxon>
        <taxon>Anthozoa</taxon>
        <taxon>Hexacorallia</taxon>
        <taxon>Scleractinia</taxon>
        <taxon>Caryophylliina</taxon>
        <taxon>Caryophylliidae</taxon>
        <taxon>Desmophyllum</taxon>
    </lineage>
</organism>
<evidence type="ECO:0000313" key="3">
    <source>
        <dbReference type="Proteomes" id="UP001163046"/>
    </source>
</evidence>
<feature type="compositionally biased region" description="Polar residues" evidence="1">
    <location>
        <begin position="41"/>
        <end position="53"/>
    </location>
</feature>
<feature type="region of interest" description="Disordered" evidence="1">
    <location>
        <begin position="25"/>
        <end position="63"/>
    </location>
</feature>
<accession>A0A9W9Z4X4</accession>
<comment type="caution">
    <text evidence="2">The sequence shown here is derived from an EMBL/GenBank/DDBJ whole genome shotgun (WGS) entry which is preliminary data.</text>
</comment>